<organism evidence="5 6">
    <name type="scientific">Winogradskyella marincola</name>
    <dbReference type="NCBI Taxonomy" id="3037795"/>
    <lineage>
        <taxon>Bacteria</taxon>
        <taxon>Pseudomonadati</taxon>
        <taxon>Bacteroidota</taxon>
        <taxon>Flavobacteriia</taxon>
        <taxon>Flavobacteriales</taxon>
        <taxon>Flavobacteriaceae</taxon>
        <taxon>Winogradskyella</taxon>
    </lineage>
</organism>
<comment type="caution">
    <text evidence="5">The sequence shown here is derived from an EMBL/GenBank/DDBJ whole genome shotgun (WGS) entry which is preliminary data.</text>
</comment>
<protein>
    <submittedName>
        <fullName evidence="5">Biotin-dependent carboxyltransferase family protein</fullName>
    </submittedName>
</protein>
<evidence type="ECO:0000256" key="3">
    <source>
        <dbReference type="ARBA" id="ARBA00022840"/>
    </source>
</evidence>
<accession>A0ABT6G041</accession>
<dbReference type="InterPro" id="IPR052708">
    <property type="entry name" value="PxpC"/>
</dbReference>
<evidence type="ECO:0000313" key="5">
    <source>
        <dbReference type="EMBL" id="MDG4715408.1"/>
    </source>
</evidence>
<evidence type="ECO:0000259" key="4">
    <source>
        <dbReference type="SMART" id="SM00797"/>
    </source>
</evidence>
<dbReference type="PANTHER" id="PTHR43309">
    <property type="entry name" value="5-OXOPROLINASE SUBUNIT C"/>
    <property type="match status" value="1"/>
</dbReference>
<dbReference type="Pfam" id="PF02626">
    <property type="entry name" value="CT_A_B"/>
    <property type="match status" value="1"/>
</dbReference>
<dbReference type="InterPro" id="IPR003778">
    <property type="entry name" value="CT_A_B"/>
</dbReference>
<dbReference type="SMART" id="SM00797">
    <property type="entry name" value="AHS2"/>
    <property type="match status" value="1"/>
</dbReference>
<evidence type="ECO:0000313" key="6">
    <source>
        <dbReference type="Proteomes" id="UP001529085"/>
    </source>
</evidence>
<dbReference type="PANTHER" id="PTHR43309:SF5">
    <property type="entry name" value="5-OXOPROLINASE SUBUNIT C"/>
    <property type="match status" value="1"/>
</dbReference>
<feature type="domain" description="Carboxyltransferase" evidence="4">
    <location>
        <begin position="23"/>
        <end position="281"/>
    </location>
</feature>
<keyword evidence="1" id="KW-0547">Nucleotide-binding</keyword>
<reference evidence="5 6" key="1">
    <citation type="submission" date="2023-03" db="EMBL/GenBank/DDBJ databases">
        <title>Strain YYF002 represents a novel species in the genus Winogradskyella isolated from seawater.</title>
        <authorList>
            <person name="Fu Z.-Y."/>
        </authorList>
    </citation>
    <scope>NUCLEOTIDE SEQUENCE [LARGE SCALE GENOMIC DNA]</scope>
    <source>
        <strain evidence="5 6">YYF002</strain>
    </source>
</reference>
<keyword evidence="2" id="KW-0378">Hydrolase</keyword>
<keyword evidence="3" id="KW-0067">ATP-binding</keyword>
<keyword evidence="6" id="KW-1185">Reference proteome</keyword>
<dbReference type="EMBL" id="JARSBN010000003">
    <property type="protein sequence ID" value="MDG4715408.1"/>
    <property type="molecule type" value="Genomic_DNA"/>
</dbReference>
<name>A0ABT6G041_9FLAO</name>
<dbReference type="RefSeq" id="WP_278004867.1">
    <property type="nucleotide sequence ID" value="NZ_JARSBN010000003.1"/>
</dbReference>
<evidence type="ECO:0000256" key="2">
    <source>
        <dbReference type="ARBA" id="ARBA00022801"/>
    </source>
</evidence>
<gene>
    <name evidence="5" type="ORF">P7122_05965</name>
</gene>
<proteinExistence type="predicted"/>
<evidence type="ECO:0000256" key="1">
    <source>
        <dbReference type="ARBA" id="ARBA00022741"/>
    </source>
</evidence>
<dbReference type="Proteomes" id="UP001529085">
    <property type="component" value="Unassembled WGS sequence"/>
</dbReference>
<sequence length="281" mass="31203">MLRILRAGFFSTIQDLGRFGYRDKGVPVSGAMDLYSAQFANALLGNTKDAALIEMTMLGGKFQFLEPTVIAVSGAFMNPMLNGEVVLQNKLIKIQPNDVLHFGTAEKGFRTYLAVKDGFKTETILGSRSMYPSVTTQSVLKTNDQIIYKPFQGVQQTFSKVRYDDTCLESSVLDAFKGVEFGMLSENQKQQLFSKDFSVSKNNNRMAYQLEPKLDNNLKPILSSPVLPGTVQLTPNGTLIVLMRDCQTTGGYPRVLQLTQSAVNVLSQKTLGNRLRFVLKE</sequence>
<dbReference type="InterPro" id="IPR029000">
    <property type="entry name" value="Cyclophilin-like_dom_sf"/>
</dbReference>
<dbReference type="Gene3D" id="2.40.100.10">
    <property type="entry name" value="Cyclophilin-like"/>
    <property type="match status" value="1"/>
</dbReference>